<keyword evidence="3" id="KW-0689">Ribosomal protein</keyword>
<sequence length="106" mass="12241">MTVPRHRIVDLMRAQCKVFNNVFNPEGQRMGTSVLRKRLIGPSVASYYPRKVGTYQDFKKLYEGWESIDLDEFEREEHVAGRKARGKGAPKKKRTAPDFKKGGKKK</sequence>
<comment type="caution">
    <text evidence="8">The sequence shown here is derived from an EMBL/GenBank/DDBJ whole genome shotgun (WGS) entry which is preliminary data.</text>
</comment>
<evidence type="ECO:0000256" key="6">
    <source>
        <dbReference type="ARBA" id="ARBA00035132"/>
    </source>
</evidence>
<evidence type="ECO:0000313" key="9">
    <source>
        <dbReference type="Proteomes" id="UP001363622"/>
    </source>
</evidence>
<evidence type="ECO:0000256" key="4">
    <source>
        <dbReference type="ARBA" id="ARBA00023128"/>
    </source>
</evidence>
<reference evidence="8 9" key="1">
    <citation type="submission" date="2024-04" db="EMBL/GenBank/DDBJ databases">
        <title>Phyllosticta paracitricarpa is synonymous to the EU quarantine fungus P. citricarpa based on phylogenomic analyses.</title>
        <authorList>
            <consortium name="Lawrence Berkeley National Laboratory"/>
            <person name="Van Ingen-Buijs V.A."/>
            <person name="Van Westerhoven A.C."/>
            <person name="Haridas S."/>
            <person name="Skiadas P."/>
            <person name="Martin F."/>
            <person name="Groenewald J.Z."/>
            <person name="Crous P.W."/>
            <person name="Seidl M.F."/>
        </authorList>
    </citation>
    <scope>NUCLEOTIDE SEQUENCE [LARGE SCALE GENOMIC DNA]</scope>
    <source>
        <strain evidence="8 9">CBS 123371</strain>
    </source>
</reference>
<accession>A0ABR1KZW0</accession>
<dbReference type="Pfam" id="PF08293">
    <property type="entry name" value="MRP-S33"/>
    <property type="match status" value="1"/>
</dbReference>
<dbReference type="EMBL" id="JBBPHU010000001">
    <property type="protein sequence ID" value="KAK7524376.1"/>
    <property type="molecule type" value="Genomic_DNA"/>
</dbReference>
<keyword evidence="4" id="KW-0496">Mitochondrion</keyword>
<feature type="region of interest" description="Disordered" evidence="7">
    <location>
        <begin position="76"/>
        <end position="106"/>
    </location>
</feature>
<comment type="similarity">
    <text evidence="2">Belongs to the mitochondrion-specific ribosomal protein mS33 family.</text>
</comment>
<keyword evidence="5" id="KW-0687">Ribonucleoprotein</keyword>
<feature type="compositionally biased region" description="Basic residues" evidence="7">
    <location>
        <begin position="81"/>
        <end position="94"/>
    </location>
</feature>
<dbReference type="Proteomes" id="UP001363622">
    <property type="component" value="Unassembled WGS sequence"/>
</dbReference>
<dbReference type="InterPro" id="IPR013219">
    <property type="entry name" value="Ribosomal_mS33"/>
</dbReference>
<feature type="compositionally biased region" description="Basic and acidic residues" evidence="7">
    <location>
        <begin position="95"/>
        <end position="106"/>
    </location>
</feature>
<gene>
    <name evidence="8" type="ORF">IWZ03DRAFT_367006</name>
</gene>
<comment type="subcellular location">
    <subcellularLocation>
        <location evidence="1">Mitochondrion</location>
    </subcellularLocation>
</comment>
<evidence type="ECO:0000313" key="8">
    <source>
        <dbReference type="EMBL" id="KAK7524376.1"/>
    </source>
</evidence>
<protein>
    <recommendedName>
        <fullName evidence="6">Small ribosomal subunit protein mS33</fullName>
    </recommendedName>
</protein>
<evidence type="ECO:0000256" key="2">
    <source>
        <dbReference type="ARBA" id="ARBA00008970"/>
    </source>
</evidence>
<organism evidence="8 9">
    <name type="scientific">Phyllosticta citriasiana</name>
    <dbReference type="NCBI Taxonomy" id="595635"/>
    <lineage>
        <taxon>Eukaryota</taxon>
        <taxon>Fungi</taxon>
        <taxon>Dikarya</taxon>
        <taxon>Ascomycota</taxon>
        <taxon>Pezizomycotina</taxon>
        <taxon>Dothideomycetes</taxon>
        <taxon>Dothideomycetes incertae sedis</taxon>
        <taxon>Botryosphaeriales</taxon>
        <taxon>Phyllostictaceae</taxon>
        <taxon>Phyllosticta</taxon>
    </lineage>
</organism>
<dbReference type="PANTHER" id="PTHR13362">
    <property type="entry name" value="MITOCHONDRIAL RIBOSOMAL PROTEIN S33"/>
    <property type="match status" value="1"/>
</dbReference>
<evidence type="ECO:0000256" key="7">
    <source>
        <dbReference type="SAM" id="MobiDB-lite"/>
    </source>
</evidence>
<evidence type="ECO:0000256" key="3">
    <source>
        <dbReference type="ARBA" id="ARBA00022980"/>
    </source>
</evidence>
<proteinExistence type="inferred from homology"/>
<keyword evidence="9" id="KW-1185">Reference proteome</keyword>
<evidence type="ECO:0000256" key="1">
    <source>
        <dbReference type="ARBA" id="ARBA00004173"/>
    </source>
</evidence>
<name>A0ABR1KZW0_9PEZI</name>
<dbReference type="PANTHER" id="PTHR13362:SF2">
    <property type="entry name" value="SMALL RIBOSOMAL SUBUNIT PROTEIN MS33"/>
    <property type="match status" value="1"/>
</dbReference>
<evidence type="ECO:0000256" key="5">
    <source>
        <dbReference type="ARBA" id="ARBA00023274"/>
    </source>
</evidence>